<feature type="domain" description="Glycosyl transferase family 1" evidence="1">
    <location>
        <begin position="325"/>
        <end position="387"/>
    </location>
</feature>
<evidence type="ECO:0000313" key="2">
    <source>
        <dbReference type="EMBL" id="MBP0113278.1"/>
    </source>
</evidence>
<proteinExistence type="predicted"/>
<protein>
    <submittedName>
        <fullName evidence="2">Glycosyltransferase family 4 protein</fullName>
    </submittedName>
</protein>
<dbReference type="EMBL" id="JAGIKT010000044">
    <property type="protein sequence ID" value="MBP0113278.1"/>
    <property type="molecule type" value="Genomic_DNA"/>
</dbReference>
<dbReference type="PANTHER" id="PTHR12526">
    <property type="entry name" value="GLYCOSYLTRANSFERASE"/>
    <property type="match status" value="1"/>
</dbReference>
<sequence>MKLLFCCESYWPHRGGVQEVMRQIAERMAAAGHHVDVATSVHPKRRVQRHNGVNIHGFDIRGNLVTGICGEVDSYRKFLTSFDGDAILIKAAQQWSFDALWPVVDQIKARKVFVPCGFSSFYEPSFKDYFQQLPDILKKFDHLVFYAERYRDIDFARANGITHFSIIPNGASEIEFGRQRRQDGRLREELGIPKTDLVLLTVGAPVNAKGHETVAEAFARADTNGRGATLILNGNWPPPGVRWRADHFRAVLHRFRSLNSIRKGVRLFREAGVNGVIDRLFPKPPDERTRVIELPHKAAPDMEIAATNLPVPAPVRKTVLRVDLPRSKVVDAFFESDLFVFASKVEYSPLVLFESAAAGTPFLTVPAGNAAEIVRWTGGGWLCPAEADDRGYINVSPDVLAREIEMGIRSPDRLRALGEAGHQAWRERFTWHKITQSYERVLRGETVMSPLQSEPAEGMVDR</sequence>
<dbReference type="RefSeq" id="WP_209295612.1">
    <property type="nucleotide sequence ID" value="NZ_JAGIKT010000044.1"/>
</dbReference>
<dbReference type="SUPFAM" id="SSF53756">
    <property type="entry name" value="UDP-Glycosyltransferase/glycogen phosphorylase"/>
    <property type="match status" value="2"/>
</dbReference>
<keyword evidence="3" id="KW-1185">Reference proteome</keyword>
<dbReference type="InterPro" id="IPR001296">
    <property type="entry name" value="Glyco_trans_1"/>
</dbReference>
<dbReference type="CDD" id="cd03801">
    <property type="entry name" value="GT4_PimA-like"/>
    <property type="match status" value="1"/>
</dbReference>
<organism evidence="2 3">
    <name type="scientific">Bradyrhizobium vignae</name>
    <dbReference type="NCBI Taxonomy" id="1549949"/>
    <lineage>
        <taxon>Bacteria</taxon>
        <taxon>Pseudomonadati</taxon>
        <taxon>Pseudomonadota</taxon>
        <taxon>Alphaproteobacteria</taxon>
        <taxon>Hyphomicrobiales</taxon>
        <taxon>Nitrobacteraceae</taxon>
        <taxon>Bradyrhizobium</taxon>
    </lineage>
</organism>
<dbReference type="Gene3D" id="3.40.50.2000">
    <property type="entry name" value="Glycogen Phosphorylase B"/>
    <property type="match status" value="2"/>
</dbReference>
<dbReference type="Pfam" id="PF00534">
    <property type="entry name" value="Glycos_transf_1"/>
    <property type="match status" value="1"/>
</dbReference>
<evidence type="ECO:0000313" key="3">
    <source>
        <dbReference type="Proteomes" id="UP000669317"/>
    </source>
</evidence>
<name>A0ABS3ZZY5_9BRAD</name>
<dbReference type="Proteomes" id="UP000669317">
    <property type="component" value="Unassembled WGS sequence"/>
</dbReference>
<reference evidence="2 3" key="1">
    <citation type="submission" date="2021-03" db="EMBL/GenBank/DDBJ databases">
        <title>Genome Sequence of Bradyrhizobium vignae strain ISRA400.</title>
        <authorList>
            <person name="Tisa L.S."/>
            <person name="Svistoonoff S."/>
            <person name="Hocher V."/>
            <person name="Fall S."/>
            <person name="Zaiya A."/>
            <person name="Naing D."/>
            <person name="Niang N."/>
            <person name="Diouf A."/>
            <person name="Dasylva M.C."/>
            <person name="Toure O."/>
            <person name="Gueye M."/>
            <person name="Gully D."/>
            <person name="Tisseyre P."/>
            <person name="Simpson S."/>
            <person name="Morris K."/>
            <person name="Thomas W.K."/>
        </authorList>
    </citation>
    <scope>NUCLEOTIDE SEQUENCE [LARGE SCALE GENOMIC DNA]</scope>
    <source>
        <strain evidence="2 3">ISRA400</strain>
    </source>
</reference>
<accession>A0ABS3ZZY5</accession>
<comment type="caution">
    <text evidence="2">The sequence shown here is derived from an EMBL/GenBank/DDBJ whole genome shotgun (WGS) entry which is preliminary data.</text>
</comment>
<dbReference type="PANTHER" id="PTHR12526:SF638">
    <property type="entry name" value="SPORE COAT PROTEIN SA"/>
    <property type="match status" value="1"/>
</dbReference>
<evidence type="ECO:0000259" key="1">
    <source>
        <dbReference type="Pfam" id="PF00534"/>
    </source>
</evidence>
<gene>
    <name evidence="2" type="ORF">JWS04_19750</name>
</gene>